<dbReference type="InterPro" id="IPR017850">
    <property type="entry name" value="Alkaline_phosphatase_core_sf"/>
</dbReference>
<evidence type="ECO:0000256" key="6">
    <source>
        <dbReference type="ARBA" id="ARBA00023180"/>
    </source>
</evidence>
<dbReference type="PROSITE" id="PS00523">
    <property type="entry name" value="SULFATASE_1"/>
    <property type="match status" value="1"/>
</dbReference>
<feature type="region of interest" description="Disordered" evidence="7">
    <location>
        <begin position="1"/>
        <end position="27"/>
    </location>
</feature>
<dbReference type="Gene3D" id="3.30.1120.10">
    <property type="match status" value="1"/>
</dbReference>
<evidence type="ECO:0000256" key="2">
    <source>
        <dbReference type="ARBA" id="ARBA00008779"/>
    </source>
</evidence>
<accession>A0ABM1M7F8</accession>
<comment type="cofactor">
    <cofactor evidence="1">
        <name>Ca(2+)</name>
        <dbReference type="ChEBI" id="CHEBI:29108"/>
    </cofactor>
</comment>
<dbReference type="Proteomes" id="UP000695000">
    <property type="component" value="Unplaced"/>
</dbReference>
<sequence>MSRSSAVFKTDNGERRAGLSTSSTQHHFQSTAGLFSSNTRITQQQQQSFISKTNHDNMKRTLRLFLVLLAFGSAHPRRPHIVFIMADDLGWNDVGFHGSDEIPTPNIDALAYSGLILNNYYVEPICTPSRSALMTGKYPIHTGMQHTVLYGAEPRGLPLTEKLLPEYLKDLGYVNRMVGKWHLGSYKRVFTPTYRGFDSHLGCWTGHIDYNDHTAQEKPGWGLDMRRNLEVASDLHGVYVTDLYTNEATKLIEEHNRTKPLFLYLAHNAVHSGNPYNPLAAPDALVANFLNISSYERGKFAAMMTKVDESVGKVVKALEKNGMLEDSVIIFSSDNGGPAAGFNLNAASNWPLKGVKNTLWEGGIRAAGFLWSPLLDKPKRVAHQMMHITDWLPTLYSLAGGNPNDLHRLDGFDLWNELSNDRDSKRETILHNIDDIYGSSSIVTGDWKLIKGTNYEGEWDNWYGPSGRGGSYDVRKIQNSETGIVLEKLGRGLNPEEVMRLRSQADVKCPKVAKETPCWPLESPCLFYLKDDPCERNNLALEYPNILRHLLSSLEQYNRTALSPGNLPLDLRGDPKYWSNVWTNFGDYI</sequence>
<comment type="similarity">
    <text evidence="2">Belongs to the sulfatase family.</text>
</comment>
<evidence type="ECO:0000313" key="10">
    <source>
        <dbReference type="RefSeq" id="XP_017770508.1"/>
    </source>
</evidence>
<dbReference type="InterPro" id="IPR000917">
    <property type="entry name" value="Sulfatase_N"/>
</dbReference>
<dbReference type="RefSeq" id="XP_017770508.1">
    <property type="nucleotide sequence ID" value="XM_017915019.1"/>
</dbReference>
<dbReference type="GeneID" id="108558186"/>
<dbReference type="Gene3D" id="3.40.720.10">
    <property type="entry name" value="Alkaline Phosphatase, subunit A"/>
    <property type="match status" value="1"/>
</dbReference>
<reference evidence="10" key="1">
    <citation type="submission" date="2025-08" db="UniProtKB">
        <authorList>
            <consortium name="RefSeq"/>
        </authorList>
    </citation>
    <scope>IDENTIFICATION</scope>
    <source>
        <tissue evidence="10">Whole Larva</tissue>
    </source>
</reference>
<dbReference type="SUPFAM" id="SSF53649">
    <property type="entry name" value="Alkaline phosphatase-like"/>
    <property type="match status" value="1"/>
</dbReference>
<evidence type="ECO:0000256" key="4">
    <source>
        <dbReference type="ARBA" id="ARBA00022801"/>
    </source>
</evidence>
<evidence type="ECO:0000256" key="1">
    <source>
        <dbReference type="ARBA" id="ARBA00001913"/>
    </source>
</evidence>
<name>A0ABM1M7F8_NICVS</name>
<proteinExistence type="inferred from homology"/>
<keyword evidence="3" id="KW-0479">Metal-binding</keyword>
<dbReference type="PANTHER" id="PTHR10342:SF273">
    <property type="entry name" value="RE14504P"/>
    <property type="match status" value="1"/>
</dbReference>
<keyword evidence="5" id="KW-0106">Calcium</keyword>
<keyword evidence="4" id="KW-0378">Hydrolase</keyword>
<dbReference type="InterPro" id="IPR024607">
    <property type="entry name" value="Sulfatase_CS"/>
</dbReference>
<evidence type="ECO:0000256" key="3">
    <source>
        <dbReference type="ARBA" id="ARBA00022723"/>
    </source>
</evidence>
<protein>
    <submittedName>
        <fullName evidence="10">Arylsulfatase B-like</fullName>
    </submittedName>
</protein>
<keyword evidence="6" id="KW-0325">Glycoprotein</keyword>
<evidence type="ECO:0000256" key="7">
    <source>
        <dbReference type="SAM" id="MobiDB-lite"/>
    </source>
</evidence>
<organism evidence="9 10">
    <name type="scientific">Nicrophorus vespilloides</name>
    <name type="common">Boreal carrion beetle</name>
    <dbReference type="NCBI Taxonomy" id="110193"/>
    <lineage>
        <taxon>Eukaryota</taxon>
        <taxon>Metazoa</taxon>
        <taxon>Ecdysozoa</taxon>
        <taxon>Arthropoda</taxon>
        <taxon>Hexapoda</taxon>
        <taxon>Insecta</taxon>
        <taxon>Pterygota</taxon>
        <taxon>Neoptera</taxon>
        <taxon>Endopterygota</taxon>
        <taxon>Coleoptera</taxon>
        <taxon>Polyphaga</taxon>
        <taxon>Staphyliniformia</taxon>
        <taxon>Silphidae</taxon>
        <taxon>Nicrophorinae</taxon>
        <taxon>Nicrophorus</taxon>
    </lineage>
</organism>
<evidence type="ECO:0000256" key="5">
    <source>
        <dbReference type="ARBA" id="ARBA00022837"/>
    </source>
</evidence>
<dbReference type="PANTHER" id="PTHR10342">
    <property type="entry name" value="ARYLSULFATASE"/>
    <property type="match status" value="1"/>
</dbReference>
<evidence type="ECO:0000259" key="8">
    <source>
        <dbReference type="Pfam" id="PF00884"/>
    </source>
</evidence>
<gene>
    <name evidence="10" type="primary">LOC108558186</name>
</gene>
<evidence type="ECO:0000313" key="9">
    <source>
        <dbReference type="Proteomes" id="UP000695000"/>
    </source>
</evidence>
<keyword evidence="9" id="KW-1185">Reference proteome</keyword>
<dbReference type="InterPro" id="IPR047115">
    <property type="entry name" value="ARSB"/>
</dbReference>
<feature type="domain" description="Sulfatase N-terminal" evidence="8">
    <location>
        <begin position="79"/>
        <end position="400"/>
    </location>
</feature>
<dbReference type="Pfam" id="PF00884">
    <property type="entry name" value="Sulfatase"/>
    <property type="match status" value="1"/>
</dbReference>
<dbReference type="CDD" id="cd16029">
    <property type="entry name" value="4-S"/>
    <property type="match status" value="1"/>
</dbReference>